<proteinExistence type="predicted"/>
<organism evidence="2">
    <name type="scientific">marine sediment metagenome</name>
    <dbReference type="NCBI Taxonomy" id="412755"/>
    <lineage>
        <taxon>unclassified sequences</taxon>
        <taxon>metagenomes</taxon>
        <taxon>ecological metagenomes</taxon>
    </lineage>
</organism>
<reference evidence="2" key="1">
    <citation type="journal article" date="2015" name="Nature">
        <title>Complex archaea that bridge the gap between prokaryotes and eukaryotes.</title>
        <authorList>
            <person name="Spang A."/>
            <person name="Saw J.H."/>
            <person name="Jorgensen S.L."/>
            <person name="Zaremba-Niedzwiedzka K."/>
            <person name="Martijn J."/>
            <person name="Lind A.E."/>
            <person name="van Eijk R."/>
            <person name="Schleper C."/>
            <person name="Guy L."/>
            <person name="Ettema T.J."/>
        </authorList>
    </citation>
    <scope>NUCLEOTIDE SEQUENCE</scope>
</reference>
<accession>A0A0F8X364</accession>
<dbReference type="AlphaFoldDB" id="A0A0F8X364"/>
<comment type="caution">
    <text evidence="2">The sequence shown here is derived from an EMBL/GenBank/DDBJ whole genome shotgun (WGS) entry which is preliminary data.</text>
</comment>
<evidence type="ECO:0000313" key="2">
    <source>
        <dbReference type="EMBL" id="KKK55310.1"/>
    </source>
</evidence>
<feature type="region of interest" description="Disordered" evidence="1">
    <location>
        <begin position="116"/>
        <end position="143"/>
    </location>
</feature>
<protein>
    <submittedName>
        <fullName evidence="2">Uncharacterized protein</fullName>
    </submittedName>
</protein>
<name>A0A0F8X364_9ZZZZ</name>
<dbReference type="EMBL" id="LAZR01065558">
    <property type="protein sequence ID" value="KKK55310.1"/>
    <property type="molecule type" value="Genomic_DNA"/>
</dbReference>
<sequence length="194" mass="21214">MSGTIHNKPLTTIRDWRKGEPLLANGVNGGFKRTHDIVRGLQQGVNQPVQVPSVARGGLASIPGISTRRAFRLKEIRDDYLICRELDADGVEAATDTLVAKPWLLQRTPFDGTVRNGSTLSYSDGEHRTSTRPDPSGIPGETVNESQLVIPRFTFDDLLYATLEIYTGVETEGGVKVVWQAADGPRAWTAEDGQ</sequence>
<evidence type="ECO:0000256" key="1">
    <source>
        <dbReference type="SAM" id="MobiDB-lite"/>
    </source>
</evidence>
<gene>
    <name evidence="2" type="ORF">LCGC14_3075840</name>
</gene>